<keyword evidence="4" id="KW-1185">Reference proteome</keyword>
<dbReference type="InterPro" id="IPR051017">
    <property type="entry name" value="Aldolase-II_Adducin_sf"/>
</dbReference>
<evidence type="ECO:0000256" key="1">
    <source>
        <dbReference type="SAM" id="MobiDB-lite"/>
    </source>
</evidence>
<dbReference type="GO" id="GO:0005856">
    <property type="term" value="C:cytoskeleton"/>
    <property type="evidence" value="ECO:0007669"/>
    <property type="project" value="TreeGrafter"/>
</dbReference>
<name>A0A1V6UNN7_9EURO</name>
<dbReference type="InterPro" id="IPR036409">
    <property type="entry name" value="Aldolase_II/adducin_N_sf"/>
</dbReference>
<reference evidence="4" key="1">
    <citation type="journal article" date="2017" name="Nat. Microbiol.">
        <title>Global analysis of biosynthetic gene clusters reveals vast potential of secondary metabolite production in Penicillium species.</title>
        <authorList>
            <person name="Nielsen J.C."/>
            <person name="Grijseels S."/>
            <person name="Prigent S."/>
            <person name="Ji B."/>
            <person name="Dainat J."/>
            <person name="Nielsen K.F."/>
            <person name="Frisvad J.C."/>
            <person name="Workman M."/>
            <person name="Nielsen J."/>
        </authorList>
    </citation>
    <scope>NUCLEOTIDE SEQUENCE [LARGE SCALE GENOMIC DNA]</scope>
    <source>
        <strain evidence="4">IBT 31321</strain>
    </source>
</reference>
<dbReference type="GO" id="GO:0051015">
    <property type="term" value="F:actin filament binding"/>
    <property type="evidence" value="ECO:0007669"/>
    <property type="project" value="TreeGrafter"/>
</dbReference>
<dbReference type="InterPro" id="IPR001303">
    <property type="entry name" value="Aldolase_II/adducin_N"/>
</dbReference>
<dbReference type="NCBIfam" id="NF005451">
    <property type="entry name" value="PRK07044.1"/>
    <property type="match status" value="1"/>
</dbReference>
<dbReference type="PANTHER" id="PTHR10672:SF3">
    <property type="entry name" value="PROTEIN HU-LI TAI SHAO"/>
    <property type="match status" value="1"/>
</dbReference>
<evidence type="ECO:0000313" key="4">
    <source>
        <dbReference type="Proteomes" id="UP000191500"/>
    </source>
</evidence>
<dbReference type="PANTHER" id="PTHR10672">
    <property type="entry name" value="ADDUCIN"/>
    <property type="match status" value="1"/>
</dbReference>
<dbReference type="EMBL" id="MDDG01000006">
    <property type="protein sequence ID" value="OQE40040.1"/>
    <property type="molecule type" value="Genomic_DNA"/>
</dbReference>
<sequence length="325" mass="35363">MSSSTAGKSILRHASRMSTSSLRASVSKTGVPSISSSRSLATAVDPKTHMPGAEFSSPRVRELLQKSILKGLPDQEVKTRIELAAAYRLFELKGWNENIYNHLTAKVEEEDGTESFLINPFGLRYGEITASSLIKVGANGKIKDHGVTGDTFGINDAGFVIHSAIHRARPEVASVMHCHYPPATGLACTKYGLLELAQTTHQAGPVTYHDYQGIVTDRGEQKSLVDDLGSSNIMILRNHGVITAAESISAAWYLMYELLAASEIQSHASACALGSKDNLIQPEESKVKKTWSVTRDNGFSGSQFGSKEMSAYMRLLDQKDPSYRL</sequence>
<dbReference type="SMART" id="SM01007">
    <property type="entry name" value="Aldolase_II"/>
    <property type="match status" value="1"/>
</dbReference>
<evidence type="ECO:0000313" key="3">
    <source>
        <dbReference type="EMBL" id="OQE40040.1"/>
    </source>
</evidence>
<gene>
    <name evidence="3" type="ORF">PENCOP_c006G01381</name>
</gene>
<feature type="domain" description="Class II aldolase/adducin N-terminal" evidence="2">
    <location>
        <begin position="81"/>
        <end position="266"/>
    </location>
</feature>
<evidence type="ECO:0000259" key="2">
    <source>
        <dbReference type="SMART" id="SM01007"/>
    </source>
</evidence>
<dbReference type="STRING" id="36646.A0A1V6UNN7"/>
<protein>
    <recommendedName>
        <fullName evidence="2">Class II aldolase/adducin N-terminal domain-containing protein</fullName>
    </recommendedName>
</protein>
<dbReference type="AlphaFoldDB" id="A0A1V6UNN7"/>
<feature type="compositionally biased region" description="Polar residues" evidence="1">
    <location>
        <begin position="16"/>
        <end position="40"/>
    </location>
</feature>
<dbReference type="Gene3D" id="3.40.225.10">
    <property type="entry name" value="Class II aldolase/adducin N-terminal domain"/>
    <property type="match status" value="1"/>
</dbReference>
<dbReference type="Pfam" id="PF00596">
    <property type="entry name" value="Aldolase_II"/>
    <property type="match status" value="1"/>
</dbReference>
<comment type="caution">
    <text evidence="3">The sequence shown here is derived from an EMBL/GenBank/DDBJ whole genome shotgun (WGS) entry which is preliminary data.</text>
</comment>
<feature type="region of interest" description="Disordered" evidence="1">
    <location>
        <begin position="1"/>
        <end position="56"/>
    </location>
</feature>
<dbReference type="SUPFAM" id="SSF53639">
    <property type="entry name" value="AraD/HMP-PK domain-like"/>
    <property type="match status" value="1"/>
</dbReference>
<proteinExistence type="predicted"/>
<dbReference type="Proteomes" id="UP000191500">
    <property type="component" value="Unassembled WGS sequence"/>
</dbReference>
<accession>A0A1V6UNN7</accession>
<organism evidence="3 4">
    <name type="scientific">Penicillium coprophilum</name>
    <dbReference type="NCBI Taxonomy" id="36646"/>
    <lineage>
        <taxon>Eukaryota</taxon>
        <taxon>Fungi</taxon>
        <taxon>Dikarya</taxon>
        <taxon>Ascomycota</taxon>
        <taxon>Pezizomycotina</taxon>
        <taxon>Eurotiomycetes</taxon>
        <taxon>Eurotiomycetidae</taxon>
        <taxon>Eurotiales</taxon>
        <taxon>Aspergillaceae</taxon>
        <taxon>Penicillium</taxon>
    </lineage>
</organism>